<comment type="subcellular location">
    <subcellularLocation>
        <location evidence="1">Nucleus</location>
    </subcellularLocation>
</comment>
<dbReference type="GO" id="GO:0005634">
    <property type="term" value="C:nucleus"/>
    <property type="evidence" value="ECO:0007669"/>
    <property type="project" value="UniProtKB-SubCell"/>
</dbReference>
<keyword evidence="2" id="KW-0805">Transcription regulation</keyword>
<evidence type="ECO:0000256" key="4">
    <source>
        <dbReference type="ARBA" id="ARBA00023163"/>
    </source>
</evidence>
<dbReference type="InterPro" id="IPR016177">
    <property type="entry name" value="DNA-bd_dom_sf"/>
</dbReference>
<dbReference type="PROSITE" id="PS51032">
    <property type="entry name" value="AP2_ERF"/>
    <property type="match status" value="2"/>
</dbReference>
<feature type="region of interest" description="Disordered" evidence="6">
    <location>
        <begin position="479"/>
        <end position="503"/>
    </location>
</feature>
<keyword evidence="3" id="KW-0238">DNA-binding</keyword>
<evidence type="ECO:0000259" key="7">
    <source>
        <dbReference type="PROSITE" id="PS51032"/>
    </source>
</evidence>
<gene>
    <name evidence="8" type="ORF">KP509_22G080600</name>
</gene>
<feature type="compositionally biased region" description="Basic and acidic residues" evidence="6">
    <location>
        <begin position="912"/>
        <end position="927"/>
    </location>
</feature>
<evidence type="ECO:0000313" key="9">
    <source>
        <dbReference type="Proteomes" id="UP000825935"/>
    </source>
</evidence>
<sequence length="1153" mass="129734">MFPSPLSGVFTSEDLPTKYDMLIKRKILSESCKDKVCSKTDTGRLRTSAFQQLVQASLLSEKSEPENAAFTESTDYPSVKCMASTSKRTLRSSMLSRSIAKNLLFDKKQAYRAQFCQSIKESCSQYTLHGFQFCIKHILEEPSAPYKQCDFVDYPTRTRCTFPVCLHVQETRFCQAHNDTAVTDCHSIFPNLGPFSSVMVTAMMAYQLKGEACVLIHETQTFCSGEAFQSGAYNSQKLLVPGDSSLTNLGRALAAAAVKFCHNNLETKEDTNKMKYPHVFCSKGNADDLAHKNVHYLIGSENTGELCGAEGCCKFDDAIPLEKDEIKPFLNLAPPNITQMGCTWGPSKWEKYLSLTSSDVEHYRQEIMASSNTQISNTGMEVQCYGEGRFKLVNYNKKQKELAIVRSQGKRICFSRFVGVRKRPWGAYGAEIRTPEGKRLWLGTFTTEEEAAQAYDEAARMYRGKGAVTNFMQEIKQQTDTSGPLQAETIGPTKETPKRRRLSSCGKRKFEFGPYSEKCLKHMQVLGNTETGSDVFQRGLKISNIERCDLGKATLAHFGVNKRAEMGFSDQELQVTSRCLLSLREEYSQAVCNNVYPVSCKEETASDNDFNDSYNQGEPSLNQHNIADSTVQMGSLNQIHHQSGVQHFSRQRKKFKSLSCSVRGVKEMEPQSECIIDTEQLTCEQKRTDSISVYENSCNHTNSDNDDKKGSLPNRLHKLDNSSIDLQNNSASAHVRKRRKRETNDIIETSVSDPPDAYEECTKLNCTGSLILDEHISYLRKFCKEPEAQALTKQPPINIANTSILGLSTSPHSAGLTEQKIGEDSRNFHQMIDSADHICSEGNHSQNQKIPSPSKNRESRRLSRCSRRASPTSTSASRSQRKRSVYGCDKEFYIGSLYSRVYKTTSRQRALQGKEKRCSNNEDRENYEGSSTNAFNVQGRSMEQGDFLECLQKHYCRDAKMNKVTKDRRKRKEDVTDRIAKEHTLENSVIQERRAEEHGSKAIPLASKLRHISGNSSVLCSKRNGSTPRHSQVGIDEAVMESCMRNSIKHNESVMGNHAVDSVKNGPIGVLKQQSGRSCLPYRGVYATRYKYQSLYYNPLTKKHVYLGTFSTAEAAARAYDEMATRQFGDSAELNFPLERQLDWQALALDSPC</sequence>
<keyword evidence="4" id="KW-0804">Transcription</keyword>
<dbReference type="InterPro" id="IPR036955">
    <property type="entry name" value="AP2/ERF_dom_sf"/>
</dbReference>
<dbReference type="Gene3D" id="3.30.730.10">
    <property type="entry name" value="AP2/ERF domain"/>
    <property type="match status" value="2"/>
</dbReference>
<feature type="compositionally biased region" description="Polar residues" evidence="6">
    <location>
        <begin position="842"/>
        <end position="854"/>
    </location>
</feature>
<reference evidence="8" key="1">
    <citation type="submission" date="2021-08" db="EMBL/GenBank/DDBJ databases">
        <title>WGS assembly of Ceratopteris richardii.</title>
        <authorList>
            <person name="Marchant D.B."/>
            <person name="Chen G."/>
            <person name="Jenkins J."/>
            <person name="Shu S."/>
            <person name="Leebens-Mack J."/>
            <person name="Grimwood J."/>
            <person name="Schmutz J."/>
            <person name="Soltis P."/>
            <person name="Soltis D."/>
            <person name="Chen Z.-H."/>
        </authorList>
    </citation>
    <scope>NUCLEOTIDE SEQUENCE</scope>
    <source>
        <strain evidence="8">Whitten #5841</strain>
        <tissue evidence="8">Leaf</tissue>
    </source>
</reference>
<feature type="domain" description="AP2/ERF" evidence="7">
    <location>
        <begin position="416"/>
        <end position="472"/>
    </location>
</feature>
<evidence type="ECO:0000256" key="5">
    <source>
        <dbReference type="ARBA" id="ARBA00023242"/>
    </source>
</evidence>
<evidence type="ECO:0000256" key="1">
    <source>
        <dbReference type="ARBA" id="ARBA00004123"/>
    </source>
</evidence>
<feature type="region of interest" description="Disordered" evidence="6">
    <location>
        <begin position="839"/>
        <end position="882"/>
    </location>
</feature>
<dbReference type="AlphaFoldDB" id="A0A8T2S8R0"/>
<keyword evidence="5" id="KW-0539">Nucleus</keyword>
<proteinExistence type="predicted"/>
<feature type="region of interest" description="Disordered" evidence="6">
    <location>
        <begin position="905"/>
        <end position="932"/>
    </location>
</feature>
<evidence type="ECO:0000256" key="2">
    <source>
        <dbReference type="ARBA" id="ARBA00023015"/>
    </source>
</evidence>
<dbReference type="Proteomes" id="UP000825935">
    <property type="component" value="Chromosome 22"/>
</dbReference>
<dbReference type="CDD" id="cd00018">
    <property type="entry name" value="AP2"/>
    <property type="match status" value="2"/>
</dbReference>
<dbReference type="PANTHER" id="PTHR31677">
    <property type="entry name" value="AP2 DOMAIN CLASS TRANSCRIPTION FACTOR"/>
    <property type="match status" value="1"/>
</dbReference>
<dbReference type="SMART" id="SM00380">
    <property type="entry name" value="AP2"/>
    <property type="match status" value="2"/>
</dbReference>
<dbReference type="InterPro" id="IPR001471">
    <property type="entry name" value="AP2/ERF_dom"/>
</dbReference>
<accession>A0A8T2S8R0</accession>
<evidence type="ECO:0000256" key="6">
    <source>
        <dbReference type="SAM" id="MobiDB-lite"/>
    </source>
</evidence>
<dbReference type="PANTHER" id="PTHR31677:SF243">
    <property type="entry name" value="AP2_ERF DOMAIN-CONTAINING PROTEIN"/>
    <property type="match status" value="1"/>
</dbReference>
<keyword evidence="9" id="KW-1185">Reference proteome</keyword>
<dbReference type="InterPro" id="IPR025927">
    <property type="entry name" value="Znf_KANL2-like"/>
</dbReference>
<dbReference type="EMBL" id="CM035427">
    <property type="protein sequence ID" value="KAH7307867.1"/>
    <property type="molecule type" value="Genomic_DNA"/>
</dbReference>
<dbReference type="GO" id="GO:0003677">
    <property type="term" value="F:DNA binding"/>
    <property type="evidence" value="ECO:0007669"/>
    <property type="project" value="UniProtKB-KW"/>
</dbReference>
<dbReference type="SUPFAM" id="SSF54171">
    <property type="entry name" value="DNA-binding domain"/>
    <property type="match status" value="2"/>
</dbReference>
<dbReference type="PRINTS" id="PR00367">
    <property type="entry name" value="ETHRSPELEMNT"/>
</dbReference>
<dbReference type="GO" id="GO:0003700">
    <property type="term" value="F:DNA-binding transcription factor activity"/>
    <property type="evidence" value="ECO:0007669"/>
    <property type="project" value="InterPro"/>
</dbReference>
<dbReference type="Pfam" id="PF00847">
    <property type="entry name" value="AP2"/>
    <property type="match status" value="1"/>
</dbReference>
<dbReference type="OrthoDB" id="10038011at2759"/>
<organism evidence="8 9">
    <name type="scientific">Ceratopteris richardii</name>
    <name type="common">Triangle waterfern</name>
    <dbReference type="NCBI Taxonomy" id="49495"/>
    <lineage>
        <taxon>Eukaryota</taxon>
        <taxon>Viridiplantae</taxon>
        <taxon>Streptophyta</taxon>
        <taxon>Embryophyta</taxon>
        <taxon>Tracheophyta</taxon>
        <taxon>Polypodiopsida</taxon>
        <taxon>Polypodiidae</taxon>
        <taxon>Polypodiales</taxon>
        <taxon>Pteridineae</taxon>
        <taxon>Pteridaceae</taxon>
        <taxon>Parkerioideae</taxon>
        <taxon>Ceratopteris</taxon>
    </lineage>
</organism>
<evidence type="ECO:0000313" key="8">
    <source>
        <dbReference type="EMBL" id="KAH7307867.1"/>
    </source>
</evidence>
<protein>
    <recommendedName>
        <fullName evidence="7">AP2/ERF domain-containing protein</fullName>
    </recommendedName>
</protein>
<dbReference type="Pfam" id="PF13891">
    <property type="entry name" value="zf-C3HC3H_KANSL2"/>
    <property type="match status" value="1"/>
</dbReference>
<name>A0A8T2S8R0_CERRI</name>
<feature type="compositionally biased region" description="Low complexity" evidence="6">
    <location>
        <begin position="868"/>
        <end position="878"/>
    </location>
</feature>
<dbReference type="EMBL" id="CM035427">
    <property type="protein sequence ID" value="KAH7307868.1"/>
    <property type="molecule type" value="Genomic_DNA"/>
</dbReference>
<evidence type="ECO:0000256" key="3">
    <source>
        <dbReference type="ARBA" id="ARBA00023125"/>
    </source>
</evidence>
<comment type="caution">
    <text evidence="8">The sequence shown here is derived from an EMBL/GenBank/DDBJ whole genome shotgun (WGS) entry which is preliminary data.</text>
</comment>
<feature type="domain" description="AP2/ERF" evidence="7">
    <location>
        <begin position="1081"/>
        <end position="1137"/>
    </location>
</feature>